<keyword evidence="1" id="KW-0732">Signal</keyword>
<evidence type="ECO:0000313" key="3">
    <source>
        <dbReference type="Proteomes" id="UP000190061"/>
    </source>
</evidence>
<dbReference type="AlphaFoldDB" id="A0A1T4NBY1"/>
<dbReference type="RefSeq" id="WP_078757377.1">
    <property type="nucleotide sequence ID" value="NZ_FUXP01000001.1"/>
</dbReference>
<dbReference type="OrthoDB" id="6052587at2"/>
<dbReference type="STRING" id="1122188.SAMN02745674_00820"/>
<name>A0A1T4NBY1_9GAMM</name>
<feature type="signal peptide" evidence="1">
    <location>
        <begin position="1"/>
        <end position="22"/>
    </location>
</feature>
<keyword evidence="3" id="KW-1185">Reference proteome</keyword>
<gene>
    <name evidence="2" type="ORF">SAMN02745674_00820</name>
</gene>
<proteinExistence type="predicted"/>
<accession>A0A1T4NBY1</accession>
<dbReference type="EMBL" id="FUXP01000001">
    <property type="protein sequence ID" value="SJZ76625.1"/>
    <property type="molecule type" value="Genomic_DNA"/>
</dbReference>
<evidence type="ECO:0000256" key="1">
    <source>
        <dbReference type="SAM" id="SignalP"/>
    </source>
</evidence>
<protein>
    <recommendedName>
        <fullName evidence="4">DUF4142 domain-containing protein</fullName>
    </recommendedName>
</protein>
<sequence>MKKIATALTVILAASASLPAHAQLGKLFGKNADPAQAAAAPSADSLIVSFSQSQALLINAQSTLGEALGLKDQLAEAQATQQAMASGQLDHDAMKKTREYSEAMQAAIDQAMEDQPELSVEARAKFTEGLVGYLAALAGARHLVGEASAFTSSATSNPLMLIGQARSALYVGKEIPGYVKNLGTTTRSLLAYAKRNNIEAPENATAALDGL</sequence>
<reference evidence="2 3" key="1">
    <citation type="submission" date="2017-02" db="EMBL/GenBank/DDBJ databases">
        <authorList>
            <person name="Peterson S.W."/>
        </authorList>
    </citation>
    <scope>NUCLEOTIDE SEQUENCE [LARGE SCALE GENOMIC DNA]</scope>
    <source>
        <strain evidence="2 3">DSM 21749</strain>
    </source>
</reference>
<feature type="chain" id="PRO_5013341088" description="DUF4142 domain-containing protein" evidence="1">
    <location>
        <begin position="23"/>
        <end position="211"/>
    </location>
</feature>
<evidence type="ECO:0000313" key="2">
    <source>
        <dbReference type="EMBL" id="SJZ76625.1"/>
    </source>
</evidence>
<dbReference type="Proteomes" id="UP000190061">
    <property type="component" value="Unassembled WGS sequence"/>
</dbReference>
<organism evidence="2 3">
    <name type="scientific">Lysobacter spongiicola DSM 21749</name>
    <dbReference type="NCBI Taxonomy" id="1122188"/>
    <lineage>
        <taxon>Bacteria</taxon>
        <taxon>Pseudomonadati</taxon>
        <taxon>Pseudomonadota</taxon>
        <taxon>Gammaproteobacteria</taxon>
        <taxon>Lysobacterales</taxon>
        <taxon>Lysobacteraceae</taxon>
        <taxon>Novilysobacter</taxon>
    </lineage>
</organism>
<evidence type="ECO:0008006" key="4">
    <source>
        <dbReference type="Google" id="ProtNLM"/>
    </source>
</evidence>